<accession>A0A183HQF3</accession>
<evidence type="ECO:0000313" key="7">
    <source>
        <dbReference type="EMBL" id="VDO62734.1"/>
    </source>
</evidence>
<organism evidence="9">
    <name type="scientific">Onchocerca flexuosa</name>
    <dbReference type="NCBI Taxonomy" id="387005"/>
    <lineage>
        <taxon>Eukaryota</taxon>
        <taxon>Metazoa</taxon>
        <taxon>Ecdysozoa</taxon>
        <taxon>Nematoda</taxon>
        <taxon>Chromadorea</taxon>
        <taxon>Rhabditida</taxon>
        <taxon>Spirurina</taxon>
        <taxon>Spiruromorpha</taxon>
        <taxon>Filarioidea</taxon>
        <taxon>Onchocercidae</taxon>
        <taxon>Onchocerca</taxon>
    </lineage>
</organism>
<feature type="domain" description="Condensin complex subunit 1 C-terminal" evidence="6">
    <location>
        <begin position="3"/>
        <end position="59"/>
    </location>
</feature>
<proteinExistence type="predicted"/>
<comment type="subcellular location">
    <subcellularLocation>
        <location evidence="1">Nucleus</location>
    </subcellularLocation>
</comment>
<evidence type="ECO:0000313" key="9">
    <source>
        <dbReference type="WBParaSite" id="OFLC_0000971401-mRNA-1"/>
    </source>
</evidence>
<dbReference type="GO" id="GO:0051301">
    <property type="term" value="P:cell division"/>
    <property type="evidence" value="ECO:0007669"/>
    <property type="project" value="UniProtKB-KW"/>
</dbReference>
<dbReference type="AlphaFoldDB" id="A0A183HQF3"/>
<keyword evidence="5" id="KW-0131">Cell cycle</keyword>
<dbReference type="PANTHER" id="PTHR14222:SF2">
    <property type="entry name" value="CONDENSIN COMPLEX SUBUNIT 1"/>
    <property type="match status" value="1"/>
</dbReference>
<evidence type="ECO:0000259" key="6">
    <source>
        <dbReference type="Pfam" id="PF12717"/>
    </source>
</evidence>
<reference evidence="9" key="1">
    <citation type="submission" date="2016-06" db="UniProtKB">
        <authorList>
            <consortium name="WormBaseParasite"/>
        </authorList>
    </citation>
    <scope>IDENTIFICATION</scope>
</reference>
<gene>
    <name evidence="7" type="ORF">OFLC_LOCUS9714</name>
</gene>
<keyword evidence="2" id="KW-0132">Cell division</keyword>
<name>A0A183HQF3_9BILA</name>
<dbReference type="GO" id="GO:0005634">
    <property type="term" value="C:nucleus"/>
    <property type="evidence" value="ECO:0007669"/>
    <property type="project" value="UniProtKB-SubCell"/>
</dbReference>
<evidence type="ECO:0000256" key="3">
    <source>
        <dbReference type="ARBA" id="ARBA00022776"/>
    </source>
</evidence>
<sequence length="173" mass="20007">MGNILYNLMPDMISRLSSSESLTIDDFIKIMKLLLAFIKKDKQADSLLEKLIQRMQGVINKDGLFDTRLAECLSYCISFLPLSEKSFRFMAESLPSYSNLLVLECVFTNLQSAVLHFKKYSVRNTELKGEVDDFLDSLTKMHHDKQEHEGIANRGLIHRVRLSYFIFILADYL</sequence>
<evidence type="ECO:0000256" key="5">
    <source>
        <dbReference type="ARBA" id="ARBA00023306"/>
    </source>
</evidence>
<dbReference type="EMBL" id="UZAJ01012220">
    <property type="protein sequence ID" value="VDO62734.1"/>
    <property type="molecule type" value="Genomic_DNA"/>
</dbReference>
<dbReference type="Pfam" id="PF12717">
    <property type="entry name" value="Cnd1"/>
    <property type="match status" value="1"/>
</dbReference>
<dbReference type="Proteomes" id="UP000267606">
    <property type="component" value="Unassembled WGS sequence"/>
</dbReference>
<keyword evidence="8" id="KW-1185">Reference proteome</keyword>
<dbReference type="GO" id="GO:0010032">
    <property type="term" value="P:meiotic chromosome condensation"/>
    <property type="evidence" value="ECO:0007669"/>
    <property type="project" value="TreeGrafter"/>
</dbReference>
<dbReference type="GO" id="GO:0007076">
    <property type="term" value="P:mitotic chromosome condensation"/>
    <property type="evidence" value="ECO:0007669"/>
    <property type="project" value="InterPro"/>
</dbReference>
<dbReference type="InterPro" id="IPR032682">
    <property type="entry name" value="Cnd1_C"/>
</dbReference>
<keyword evidence="4" id="KW-0539">Nucleus</keyword>
<reference evidence="7 8" key="2">
    <citation type="submission" date="2018-11" db="EMBL/GenBank/DDBJ databases">
        <authorList>
            <consortium name="Pathogen Informatics"/>
        </authorList>
    </citation>
    <scope>NUCLEOTIDE SEQUENCE [LARGE SCALE GENOMIC DNA]</scope>
</reference>
<evidence type="ECO:0000313" key="8">
    <source>
        <dbReference type="Proteomes" id="UP000267606"/>
    </source>
</evidence>
<dbReference type="GO" id="GO:0000779">
    <property type="term" value="C:condensed chromosome, centromeric region"/>
    <property type="evidence" value="ECO:0007669"/>
    <property type="project" value="TreeGrafter"/>
</dbReference>
<dbReference type="InterPro" id="IPR026971">
    <property type="entry name" value="CND1/NCAPD3"/>
</dbReference>
<dbReference type="WBParaSite" id="OFLC_0000971401-mRNA-1">
    <property type="protein sequence ID" value="OFLC_0000971401-mRNA-1"/>
    <property type="gene ID" value="OFLC_0000971401"/>
</dbReference>
<dbReference type="GO" id="GO:0042393">
    <property type="term" value="F:histone binding"/>
    <property type="evidence" value="ECO:0007669"/>
    <property type="project" value="TreeGrafter"/>
</dbReference>
<protein>
    <submittedName>
        <fullName evidence="9">Cnd1 domain-containing protein</fullName>
    </submittedName>
</protein>
<dbReference type="PANTHER" id="PTHR14222">
    <property type="entry name" value="CONDENSIN"/>
    <property type="match status" value="1"/>
</dbReference>
<dbReference type="GO" id="GO:0000796">
    <property type="term" value="C:condensin complex"/>
    <property type="evidence" value="ECO:0007669"/>
    <property type="project" value="TreeGrafter"/>
</dbReference>
<evidence type="ECO:0000256" key="1">
    <source>
        <dbReference type="ARBA" id="ARBA00004123"/>
    </source>
</evidence>
<evidence type="ECO:0000256" key="2">
    <source>
        <dbReference type="ARBA" id="ARBA00022618"/>
    </source>
</evidence>
<dbReference type="STRING" id="387005.A0A183HQF3"/>
<keyword evidence="3" id="KW-0498">Mitosis</keyword>
<evidence type="ECO:0000256" key="4">
    <source>
        <dbReference type="ARBA" id="ARBA00023242"/>
    </source>
</evidence>